<feature type="transmembrane region" description="Helical" evidence="1">
    <location>
        <begin position="6"/>
        <end position="27"/>
    </location>
</feature>
<evidence type="ECO:0000313" key="3">
    <source>
        <dbReference type="Proteomes" id="UP001570417"/>
    </source>
</evidence>
<keyword evidence="1" id="KW-0812">Transmembrane</keyword>
<evidence type="ECO:0000256" key="1">
    <source>
        <dbReference type="SAM" id="Phobius"/>
    </source>
</evidence>
<dbReference type="EMBL" id="JBFRUW010000042">
    <property type="protein sequence ID" value="MFA0568928.1"/>
    <property type="molecule type" value="Genomic_DNA"/>
</dbReference>
<dbReference type="RefSeq" id="WP_137372518.1">
    <property type="nucleotide sequence ID" value="NZ_AP025490.1"/>
</dbReference>
<gene>
    <name evidence="2" type="ORF">AB4566_11645</name>
</gene>
<comment type="caution">
    <text evidence="2">The sequence shown here is derived from an EMBL/GenBank/DDBJ whole genome shotgun (WGS) entry which is preliminary data.</text>
</comment>
<keyword evidence="3" id="KW-1185">Reference proteome</keyword>
<sequence length="211" mass="23644">MNNTTLPILLRSICVLGIVSFVTLFLCFGAVPQVLAASLTIAVLGGFLVTYFQIQPRTLPSDELYQVLFSVNNVLLPKLVRQLDYSCQDSSNSVDQLASLFKQLSDQSNKICGLLSSQELTVEQCQRATEKVKKIHNKIILLLQFGDRTQQMQSGVLEALHLISSQVEAVLDDPSKTNTYFDEKNLLEAIDKIESRTSSHEEVRRDDVTFF</sequence>
<evidence type="ECO:0000313" key="2">
    <source>
        <dbReference type="EMBL" id="MFA0568928.1"/>
    </source>
</evidence>
<organism evidence="2 3">
    <name type="scientific">Vibrio gallaecicus</name>
    <dbReference type="NCBI Taxonomy" id="552386"/>
    <lineage>
        <taxon>Bacteria</taxon>
        <taxon>Pseudomonadati</taxon>
        <taxon>Pseudomonadota</taxon>
        <taxon>Gammaproteobacteria</taxon>
        <taxon>Vibrionales</taxon>
        <taxon>Vibrionaceae</taxon>
        <taxon>Vibrio</taxon>
    </lineage>
</organism>
<name>A0ABV4NC64_9VIBR</name>
<keyword evidence="1" id="KW-0472">Membrane</keyword>
<feature type="transmembrane region" description="Helical" evidence="1">
    <location>
        <begin position="34"/>
        <end position="54"/>
    </location>
</feature>
<dbReference type="Proteomes" id="UP001570417">
    <property type="component" value="Unassembled WGS sequence"/>
</dbReference>
<keyword evidence="1" id="KW-1133">Transmembrane helix</keyword>
<protein>
    <submittedName>
        <fullName evidence="2">Uncharacterized protein</fullName>
    </submittedName>
</protein>
<proteinExistence type="predicted"/>
<accession>A0ABV4NC64</accession>
<reference evidence="2 3" key="1">
    <citation type="journal article" date="2024" name="ISME J.">
        <title>Tailless and filamentous prophages are predominant in marine Vibrio.</title>
        <authorList>
            <person name="Steensen K."/>
            <person name="Seneca J."/>
            <person name="Bartlau N."/>
            <person name="Yu X.A."/>
            <person name="Hussain F.A."/>
            <person name="Polz M.F."/>
        </authorList>
    </citation>
    <scope>NUCLEOTIDE SEQUENCE [LARGE SCALE GENOMIC DNA]</scope>
    <source>
        <strain evidence="2 3">10N.222.51.A1</strain>
    </source>
</reference>